<keyword evidence="4" id="KW-1185">Reference proteome</keyword>
<dbReference type="Gene3D" id="3.40.190.150">
    <property type="entry name" value="Bordetella uptake gene, domain 1"/>
    <property type="match status" value="1"/>
</dbReference>
<dbReference type="SUPFAM" id="SSF53850">
    <property type="entry name" value="Periplasmic binding protein-like II"/>
    <property type="match status" value="1"/>
</dbReference>
<evidence type="ECO:0000256" key="1">
    <source>
        <dbReference type="ARBA" id="ARBA00006987"/>
    </source>
</evidence>
<dbReference type="Pfam" id="PF03401">
    <property type="entry name" value="TctC"/>
    <property type="match status" value="1"/>
</dbReference>
<dbReference type="EMBL" id="JANCLU010000017">
    <property type="protein sequence ID" value="MCP8940093.1"/>
    <property type="molecule type" value="Genomic_DNA"/>
</dbReference>
<dbReference type="PANTHER" id="PTHR42928">
    <property type="entry name" value="TRICARBOXYLATE-BINDING PROTEIN"/>
    <property type="match status" value="1"/>
</dbReference>
<dbReference type="PIRSF" id="PIRSF017082">
    <property type="entry name" value="YflP"/>
    <property type="match status" value="1"/>
</dbReference>
<proteinExistence type="inferred from homology"/>
<gene>
    <name evidence="3" type="ORF">NK718_16320</name>
</gene>
<dbReference type="Gene3D" id="3.40.190.10">
    <property type="entry name" value="Periplasmic binding protein-like II"/>
    <property type="match status" value="1"/>
</dbReference>
<evidence type="ECO:0000313" key="4">
    <source>
        <dbReference type="Proteomes" id="UP001205890"/>
    </source>
</evidence>
<sequence>MGLTRVVRTVIALGALALATAAAPASAETYPDKPIRFIVGFGQGGPTDVAARALAEEIGTLLGGKIYVENRPGASGNIATQAAASSPADGYTFLIGATPLAVNETLFPDFPIRFGKNIAAVGAVGATGNVLVAHPSLNVRTVADYVALARKQPGAVDYITLGRGSSSHLAGLEFERLAGVSLTPVPHLGNGEAVQDIVGGHVKSWFATIPSVVELVKGGQVVALGVTGPVRSASLPDVPTLSEAGLTGFDVRLWIGLFAPVGIPAERLRAFSDAFDRAIARPELQAVFAAQGIEKLKMTQPEFTAFVEADIARWSARLGK</sequence>
<comment type="caution">
    <text evidence="3">The sequence shown here is derived from an EMBL/GenBank/DDBJ whole genome shotgun (WGS) entry which is preliminary data.</text>
</comment>
<evidence type="ECO:0000256" key="2">
    <source>
        <dbReference type="SAM" id="SignalP"/>
    </source>
</evidence>
<evidence type="ECO:0000313" key="3">
    <source>
        <dbReference type="EMBL" id="MCP8940093.1"/>
    </source>
</evidence>
<dbReference type="PANTHER" id="PTHR42928:SF5">
    <property type="entry name" value="BLR1237 PROTEIN"/>
    <property type="match status" value="1"/>
</dbReference>
<organism evidence="3 4">
    <name type="scientific">Alsobacter ponti</name>
    <dbReference type="NCBI Taxonomy" id="2962936"/>
    <lineage>
        <taxon>Bacteria</taxon>
        <taxon>Pseudomonadati</taxon>
        <taxon>Pseudomonadota</taxon>
        <taxon>Alphaproteobacteria</taxon>
        <taxon>Hyphomicrobiales</taxon>
        <taxon>Alsobacteraceae</taxon>
        <taxon>Alsobacter</taxon>
    </lineage>
</organism>
<dbReference type="InterPro" id="IPR005064">
    <property type="entry name" value="BUG"/>
</dbReference>
<comment type="similarity">
    <text evidence="1">Belongs to the UPF0065 (bug) family.</text>
</comment>
<reference evidence="3 4" key="1">
    <citation type="submission" date="2022-07" db="EMBL/GenBank/DDBJ databases">
        <authorList>
            <person name="Li W.-J."/>
            <person name="Deng Q.-Q."/>
        </authorList>
    </citation>
    <scope>NUCLEOTIDE SEQUENCE [LARGE SCALE GENOMIC DNA]</scope>
    <source>
        <strain evidence="3 4">SYSU M60028</strain>
    </source>
</reference>
<protein>
    <submittedName>
        <fullName evidence="3">Tripartite tricarboxylate transporter substrate-binding protein</fullName>
    </submittedName>
</protein>
<dbReference type="Proteomes" id="UP001205890">
    <property type="component" value="Unassembled WGS sequence"/>
</dbReference>
<accession>A0ABT1LG70</accession>
<dbReference type="RefSeq" id="WP_254744423.1">
    <property type="nucleotide sequence ID" value="NZ_JANCLU010000017.1"/>
</dbReference>
<feature type="signal peptide" evidence="2">
    <location>
        <begin position="1"/>
        <end position="27"/>
    </location>
</feature>
<keyword evidence="2" id="KW-0732">Signal</keyword>
<name>A0ABT1LG70_9HYPH</name>
<dbReference type="InterPro" id="IPR042100">
    <property type="entry name" value="Bug_dom1"/>
</dbReference>
<feature type="chain" id="PRO_5045326725" evidence="2">
    <location>
        <begin position="28"/>
        <end position="320"/>
    </location>
</feature>